<sequence>MALTEIWAMCEARDYFRGLRSNLNKTTKRNYFKRKISGMEYESDWTRHRRTSAFTAQAIRSATSFMPWSCKIPIGDGYHEFL</sequence>
<gene>
    <name evidence="1" type="ORF">MANES_12G012951v8</name>
</gene>
<evidence type="ECO:0000313" key="2">
    <source>
        <dbReference type="Proteomes" id="UP000091857"/>
    </source>
</evidence>
<name>A0ACB7GMR9_MANES</name>
<reference evidence="2" key="1">
    <citation type="journal article" date="2016" name="Nat. Biotechnol.">
        <title>Sequencing wild and cultivated cassava and related species reveals extensive interspecific hybridization and genetic diversity.</title>
        <authorList>
            <person name="Bredeson J.V."/>
            <person name="Lyons J.B."/>
            <person name="Prochnik S.E."/>
            <person name="Wu G.A."/>
            <person name="Ha C.M."/>
            <person name="Edsinger-Gonzales E."/>
            <person name="Grimwood J."/>
            <person name="Schmutz J."/>
            <person name="Rabbi I.Y."/>
            <person name="Egesi C."/>
            <person name="Nauluvula P."/>
            <person name="Lebot V."/>
            <person name="Ndunguru J."/>
            <person name="Mkamilo G."/>
            <person name="Bart R.S."/>
            <person name="Setter T.L."/>
            <person name="Gleadow R.M."/>
            <person name="Kulakow P."/>
            <person name="Ferguson M.E."/>
            <person name="Rounsley S."/>
            <person name="Rokhsar D.S."/>
        </authorList>
    </citation>
    <scope>NUCLEOTIDE SEQUENCE [LARGE SCALE GENOMIC DNA]</scope>
    <source>
        <strain evidence="2">cv. AM560-2</strain>
    </source>
</reference>
<keyword evidence="2" id="KW-1185">Reference proteome</keyword>
<dbReference type="Proteomes" id="UP000091857">
    <property type="component" value="Chromosome 12"/>
</dbReference>
<protein>
    <submittedName>
        <fullName evidence="1">Uncharacterized protein</fullName>
    </submittedName>
</protein>
<comment type="caution">
    <text evidence="1">The sequence shown here is derived from an EMBL/GenBank/DDBJ whole genome shotgun (WGS) entry which is preliminary data.</text>
</comment>
<organism evidence="1 2">
    <name type="scientific">Manihot esculenta</name>
    <name type="common">Cassava</name>
    <name type="synonym">Jatropha manihot</name>
    <dbReference type="NCBI Taxonomy" id="3983"/>
    <lineage>
        <taxon>Eukaryota</taxon>
        <taxon>Viridiplantae</taxon>
        <taxon>Streptophyta</taxon>
        <taxon>Embryophyta</taxon>
        <taxon>Tracheophyta</taxon>
        <taxon>Spermatophyta</taxon>
        <taxon>Magnoliopsida</taxon>
        <taxon>eudicotyledons</taxon>
        <taxon>Gunneridae</taxon>
        <taxon>Pentapetalae</taxon>
        <taxon>rosids</taxon>
        <taxon>fabids</taxon>
        <taxon>Malpighiales</taxon>
        <taxon>Euphorbiaceae</taxon>
        <taxon>Crotonoideae</taxon>
        <taxon>Manihoteae</taxon>
        <taxon>Manihot</taxon>
    </lineage>
</organism>
<dbReference type="EMBL" id="CM004398">
    <property type="protein sequence ID" value="KAG8641642.1"/>
    <property type="molecule type" value="Genomic_DNA"/>
</dbReference>
<proteinExistence type="predicted"/>
<accession>A0ACB7GMR9</accession>
<evidence type="ECO:0000313" key="1">
    <source>
        <dbReference type="EMBL" id="KAG8641642.1"/>
    </source>
</evidence>